<protein>
    <submittedName>
        <fullName evidence="4">Uncharacterized protein LOC111088603</fullName>
    </submittedName>
</protein>
<keyword evidence="2" id="KW-0732">Signal</keyword>
<keyword evidence="1" id="KW-0812">Transmembrane</keyword>
<dbReference type="Proteomes" id="UP000694941">
    <property type="component" value="Unplaced"/>
</dbReference>
<evidence type="ECO:0000256" key="2">
    <source>
        <dbReference type="SAM" id="SignalP"/>
    </source>
</evidence>
<evidence type="ECO:0000256" key="1">
    <source>
        <dbReference type="SAM" id="Phobius"/>
    </source>
</evidence>
<keyword evidence="1" id="KW-0472">Membrane</keyword>
<sequence length="494" mass="56941">MALLKILQTKMYFSVGLLFLCLVSVTLPSGGKAEEILHDKPFVNIPCEFGLLSGWKDPNGDIYGISNNVLWWYNSTTGMWTHQRVPEELNTSMPWDIHCRYRSNYLIVSDENNTFIVNIGAEQWQPVTFDDGFVSLHHAVTWCTDQEFIVLDLWSEFIYRLDVQETKWIKMAAVPQELKNVSHPEEYCSHGFTWASSSNTFYAWLADIPYGRESLWRLNTSSFFLSLEIEREYNLETTPPLSSRPITWTDSESTLWVWVRELTGEEVWKTNQVNLLWKQVFVKELSGNEELILKKPYAAWPEDGKICMIVSKEKCKDGFIPSETFCRLLVETNNTYENKDVRMKYSKATEFPDINSATQVLEPIKISSHLMVTNSDVSVKELKSVEHDPSWHPKFDLNPSRNPNISVLTDRKEPTVKPLVSRVSEGSWHQEHSSVFGAVVFFGTSITIFVVVGMIWCIRRCVHFPKEALLLQDSLSNVKSVSINACMEYHNCQD</sequence>
<proteinExistence type="predicted"/>
<evidence type="ECO:0000313" key="3">
    <source>
        <dbReference type="Proteomes" id="UP000694941"/>
    </source>
</evidence>
<name>A0ABM1TGC7_LIMPO</name>
<feature type="signal peptide" evidence="2">
    <location>
        <begin position="1"/>
        <end position="33"/>
    </location>
</feature>
<evidence type="ECO:0000313" key="4">
    <source>
        <dbReference type="RefSeq" id="XP_022254933.1"/>
    </source>
</evidence>
<keyword evidence="3" id="KW-1185">Reference proteome</keyword>
<gene>
    <name evidence="4" type="primary">LOC111088603</name>
</gene>
<feature type="transmembrane region" description="Helical" evidence="1">
    <location>
        <begin position="435"/>
        <end position="458"/>
    </location>
</feature>
<reference evidence="4" key="1">
    <citation type="submission" date="2025-08" db="UniProtKB">
        <authorList>
            <consortium name="RefSeq"/>
        </authorList>
    </citation>
    <scope>IDENTIFICATION</scope>
    <source>
        <tissue evidence="4">Muscle</tissue>
    </source>
</reference>
<dbReference type="SUPFAM" id="SSF82171">
    <property type="entry name" value="DPP6 N-terminal domain-like"/>
    <property type="match status" value="1"/>
</dbReference>
<feature type="chain" id="PRO_5047043788" evidence="2">
    <location>
        <begin position="34"/>
        <end position="494"/>
    </location>
</feature>
<accession>A0ABM1TGC7</accession>
<dbReference type="GeneID" id="111088603"/>
<keyword evidence="1" id="KW-1133">Transmembrane helix</keyword>
<organism evidence="3 4">
    <name type="scientific">Limulus polyphemus</name>
    <name type="common">Atlantic horseshoe crab</name>
    <dbReference type="NCBI Taxonomy" id="6850"/>
    <lineage>
        <taxon>Eukaryota</taxon>
        <taxon>Metazoa</taxon>
        <taxon>Ecdysozoa</taxon>
        <taxon>Arthropoda</taxon>
        <taxon>Chelicerata</taxon>
        <taxon>Merostomata</taxon>
        <taxon>Xiphosura</taxon>
        <taxon>Limulidae</taxon>
        <taxon>Limulus</taxon>
    </lineage>
</organism>
<dbReference type="RefSeq" id="XP_022254933.1">
    <property type="nucleotide sequence ID" value="XM_022399225.1"/>
</dbReference>